<dbReference type="EMBL" id="NAJN01000446">
    <property type="protein sequence ID" value="TKA73227.1"/>
    <property type="molecule type" value="Genomic_DNA"/>
</dbReference>
<proteinExistence type="predicted"/>
<reference evidence="2 3" key="1">
    <citation type="submission" date="2017-03" db="EMBL/GenBank/DDBJ databases">
        <title>Genomes of endolithic fungi from Antarctica.</title>
        <authorList>
            <person name="Coleine C."/>
            <person name="Masonjones S."/>
            <person name="Stajich J.E."/>
        </authorList>
    </citation>
    <scope>NUCLEOTIDE SEQUENCE [LARGE SCALE GENOMIC DNA]</scope>
    <source>
        <strain evidence="2 3">CCFEE 5187</strain>
    </source>
</reference>
<organism evidence="2 3">
    <name type="scientific">Cryomyces minteri</name>
    <dbReference type="NCBI Taxonomy" id="331657"/>
    <lineage>
        <taxon>Eukaryota</taxon>
        <taxon>Fungi</taxon>
        <taxon>Dikarya</taxon>
        <taxon>Ascomycota</taxon>
        <taxon>Pezizomycotina</taxon>
        <taxon>Dothideomycetes</taxon>
        <taxon>Dothideomycetes incertae sedis</taxon>
        <taxon>Cryomyces</taxon>
    </lineage>
</organism>
<feature type="compositionally biased region" description="Polar residues" evidence="1">
    <location>
        <begin position="63"/>
        <end position="72"/>
    </location>
</feature>
<feature type="region of interest" description="Disordered" evidence="1">
    <location>
        <begin position="1"/>
        <end position="101"/>
    </location>
</feature>
<sequence length="609" mass="67570">MAFRQPQQRSQAQRHASFTPPPVQHTDTLPVTSPQRTSPQRKRALEESQEWILFSPSVDGVTGTASTSQTPRTAGLSRLSDFGSLETGARSGQRRDDDGDVTCQGTEIEDEDGEELDSLDDGLHAFREPSEYSGPARRIDQSGTTVLPTHDGLGAFQASNAPMQEQLWQFERYNPRRRHGRRRSSVQKRLDILEHNEELNQEDEKTQRIERWRMEQSRALLDEIERETRRRRRMSRASATRNLAEGTVDEEYSEAKRRQDSVVEGVSRVDKPSETETESFWQRLTRRVIQDLMGFDQTTLSVIFGEELAADVPPSRNPSLDSMPQESVSTFAAHSAGAWEQRLFGRIARELGILVHQLSEHPGAFSAYVRTQVPSFNAGPPQPSTTDPTNASTAQFATQAIPQRSASSQTALRFAPTLHYQSTSTADASLWGIEEESGPAPYDPGNDPLAESTRLRVDCNQEYWERELDVKMVFSFLRDRFSLRPSSPSPEPDRATPSATNAAASTSVLGTSPESLRRAAMIRRTHPLVGRNHSIAQQSRRRTLDLVQRRPPPGPIAAIGKRLGGSSSCASQSTKKSKKSSSSRNYWDIGGSVGSGPAMSSATGVWGEA</sequence>
<name>A0A4U0XBJ6_9PEZI</name>
<dbReference type="AlphaFoldDB" id="A0A4U0XBJ6"/>
<evidence type="ECO:0000313" key="2">
    <source>
        <dbReference type="EMBL" id="TKA73227.1"/>
    </source>
</evidence>
<dbReference type="OrthoDB" id="5402147at2759"/>
<feature type="region of interest" description="Disordered" evidence="1">
    <location>
        <begin position="128"/>
        <end position="148"/>
    </location>
</feature>
<feature type="compositionally biased region" description="Basic and acidic residues" evidence="1">
    <location>
        <begin position="253"/>
        <end position="269"/>
    </location>
</feature>
<gene>
    <name evidence="2" type="ORF">B0A49_12756</name>
</gene>
<keyword evidence="3" id="KW-1185">Reference proteome</keyword>
<comment type="caution">
    <text evidence="2">The sequence shown here is derived from an EMBL/GenBank/DDBJ whole genome shotgun (WGS) entry which is preliminary data.</text>
</comment>
<feature type="region of interest" description="Disordered" evidence="1">
    <location>
        <begin position="228"/>
        <end position="269"/>
    </location>
</feature>
<dbReference type="Proteomes" id="UP000308768">
    <property type="component" value="Unassembled WGS sequence"/>
</dbReference>
<protein>
    <submittedName>
        <fullName evidence="2">Uncharacterized protein</fullName>
    </submittedName>
</protein>
<feature type="compositionally biased region" description="Polar residues" evidence="1">
    <location>
        <begin position="1"/>
        <end position="16"/>
    </location>
</feature>
<evidence type="ECO:0000256" key="1">
    <source>
        <dbReference type="SAM" id="MobiDB-lite"/>
    </source>
</evidence>
<evidence type="ECO:0000313" key="3">
    <source>
        <dbReference type="Proteomes" id="UP000308768"/>
    </source>
</evidence>
<feature type="region of interest" description="Disordered" evidence="1">
    <location>
        <begin position="483"/>
        <end position="514"/>
    </location>
</feature>
<feature type="compositionally biased region" description="Low complexity" evidence="1">
    <location>
        <begin position="495"/>
        <end position="507"/>
    </location>
</feature>
<feature type="compositionally biased region" description="Polar residues" evidence="1">
    <location>
        <begin position="25"/>
        <end position="38"/>
    </location>
</feature>
<accession>A0A4U0XBJ6</accession>
<feature type="region of interest" description="Disordered" evidence="1">
    <location>
        <begin position="534"/>
        <end position="609"/>
    </location>
</feature>